<evidence type="ECO:0000256" key="4">
    <source>
        <dbReference type="ARBA" id="ARBA00022723"/>
    </source>
</evidence>
<evidence type="ECO:0000313" key="9">
    <source>
        <dbReference type="Proteomes" id="UP000176101"/>
    </source>
</evidence>
<dbReference type="GO" id="GO:0030246">
    <property type="term" value="F:carbohydrate binding"/>
    <property type="evidence" value="ECO:0007669"/>
    <property type="project" value="InterPro"/>
</dbReference>
<dbReference type="Gene3D" id="1.20.1270.50">
    <property type="entry name" value="Glycoside hydrolase family 38, central domain"/>
    <property type="match status" value="1"/>
</dbReference>
<feature type="domain" description="Glycoside hydrolase family 38 central" evidence="7">
    <location>
        <begin position="519"/>
        <end position="601"/>
    </location>
</feature>
<evidence type="ECO:0000256" key="6">
    <source>
        <dbReference type="ARBA" id="ARBA00023295"/>
    </source>
</evidence>
<dbReference type="GO" id="GO:0004559">
    <property type="term" value="F:alpha-mannosidase activity"/>
    <property type="evidence" value="ECO:0007669"/>
    <property type="project" value="UniProtKB-EC"/>
</dbReference>
<dbReference type="SUPFAM" id="SSF88713">
    <property type="entry name" value="Glycoside hydrolase/deacetylase"/>
    <property type="match status" value="1"/>
</dbReference>
<dbReference type="GO" id="GO:0046872">
    <property type="term" value="F:metal ion binding"/>
    <property type="evidence" value="ECO:0007669"/>
    <property type="project" value="UniProtKB-KW"/>
</dbReference>
<dbReference type="Proteomes" id="UP000176101">
    <property type="component" value="Unassembled WGS sequence"/>
</dbReference>
<gene>
    <name evidence="8" type="ORF">AN216_07740</name>
</gene>
<accession>A0A1E7KJM4</accession>
<dbReference type="Pfam" id="PF01074">
    <property type="entry name" value="Glyco_hydro_38N"/>
    <property type="match status" value="1"/>
</dbReference>
<dbReference type="Pfam" id="PF07748">
    <property type="entry name" value="Glyco_hydro_38C"/>
    <property type="match status" value="1"/>
</dbReference>
<keyword evidence="4" id="KW-0479">Metal-binding</keyword>
<dbReference type="SMART" id="SM00872">
    <property type="entry name" value="Alpha-mann_mid"/>
    <property type="match status" value="1"/>
</dbReference>
<dbReference type="InterPro" id="IPR015341">
    <property type="entry name" value="Glyco_hydro_38_cen"/>
</dbReference>
<dbReference type="Pfam" id="PF22907">
    <property type="entry name" value="Ams1-like_1st"/>
    <property type="match status" value="1"/>
</dbReference>
<dbReference type="Gene3D" id="2.60.40.2220">
    <property type="match status" value="1"/>
</dbReference>
<dbReference type="CDD" id="cd10789">
    <property type="entry name" value="GH38N_AMII_ER_cytosolic"/>
    <property type="match status" value="1"/>
</dbReference>
<dbReference type="FunFam" id="2.70.98.30:FF:000001">
    <property type="entry name" value="alpha-mannosidase 2C1 isoform X2"/>
    <property type="match status" value="1"/>
</dbReference>
<dbReference type="Pfam" id="PF17677">
    <property type="entry name" value="Glyco_hydro38C2"/>
    <property type="match status" value="1"/>
</dbReference>
<comment type="caution">
    <text evidence="8">The sequence shown here is derived from an EMBL/GenBank/DDBJ whole genome shotgun (WGS) entry which is preliminary data.</text>
</comment>
<dbReference type="EMBL" id="LJGU01000114">
    <property type="protein sequence ID" value="OEV04110.1"/>
    <property type="molecule type" value="Genomic_DNA"/>
</dbReference>
<dbReference type="EC" id="3.2.1.24" evidence="3"/>
<dbReference type="OrthoDB" id="9772207at2"/>
<dbReference type="InterPro" id="IPR000602">
    <property type="entry name" value="Glyco_hydro_38_N"/>
</dbReference>
<dbReference type="PANTHER" id="PTHR46017:SF1">
    <property type="entry name" value="ALPHA-MANNOSIDASE 2C1"/>
    <property type="match status" value="1"/>
</dbReference>
<evidence type="ECO:0000256" key="5">
    <source>
        <dbReference type="ARBA" id="ARBA00022801"/>
    </source>
</evidence>
<dbReference type="FunFam" id="3.20.110.10:FF:000002">
    <property type="entry name" value="alpha-mannosidase 2C1 isoform X1"/>
    <property type="match status" value="1"/>
</dbReference>
<protein>
    <recommendedName>
        <fullName evidence="3">alpha-mannosidase</fullName>
        <ecNumber evidence="3">3.2.1.24</ecNumber>
    </recommendedName>
</protein>
<evidence type="ECO:0000313" key="8">
    <source>
        <dbReference type="EMBL" id="OEV04110.1"/>
    </source>
</evidence>
<dbReference type="InterPro" id="IPR041147">
    <property type="entry name" value="GH38_C"/>
</dbReference>
<dbReference type="InterPro" id="IPR027291">
    <property type="entry name" value="Glyco_hydro_38_N_sf"/>
</dbReference>
<dbReference type="RefSeq" id="WP_070195853.1">
    <property type="nucleotide sequence ID" value="NZ_LJGU01000114.1"/>
</dbReference>
<dbReference type="STRING" id="1075402.AN216_07740"/>
<dbReference type="InterPro" id="IPR011682">
    <property type="entry name" value="Glyco_hydro_38_C"/>
</dbReference>
<dbReference type="GO" id="GO:0006013">
    <property type="term" value="P:mannose metabolic process"/>
    <property type="evidence" value="ECO:0007669"/>
    <property type="project" value="InterPro"/>
</dbReference>
<organism evidence="8 9">
    <name type="scientific">Streptomyces oceani</name>
    <dbReference type="NCBI Taxonomy" id="1075402"/>
    <lineage>
        <taxon>Bacteria</taxon>
        <taxon>Bacillati</taxon>
        <taxon>Actinomycetota</taxon>
        <taxon>Actinomycetes</taxon>
        <taxon>Kitasatosporales</taxon>
        <taxon>Streptomycetaceae</taxon>
        <taxon>Streptomyces</taxon>
    </lineage>
</organism>
<comment type="similarity">
    <text evidence="2">Belongs to the glycosyl hydrolase 38 family.</text>
</comment>
<dbReference type="GO" id="GO:0009313">
    <property type="term" value="P:oligosaccharide catabolic process"/>
    <property type="evidence" value="ECO:0007669"/>
    <property type="project" value="TreeGrafter"/>
</dbReference>
<proteinExistence type="inferred from homology"/>
<evidence type="ECO:0000259" key="7">
    <source>
        <dbReference type="SMART" id="SM00872"/>
    </source>
</evidence>
<comment type="catalytic activity">
    <reaction evidence="1">
        <text>Hydrolysis of terminal, non-reducing alpha-D-mannose residues in alpha-D-mannosides.</text>
        <dbReference type="EC" id="3.2.1.24"/>
    </reaction>
</comment>
<dbReference type="SUPFAM" id="SSF88688">
    <property type="entry name" value="Families 57/38 glycoside transferase middle domain"/>
    <property type="match status" value="1"/>
</dbReference>
<dbReference type="AlphaFoldDB" id="A0A1E7KJM4"/>
<dbReference type="InterPro" id="IPR054723">
    <property type="entry name" value="Ams1-like_N"/>
</dbReference>
<sequence length="1031" mass="113260">MHNDRSVTEARLKRVLDERIRPACYAEAVPLEVGVWHAPGEPVPVAEGLAAEPSPIAVGDPWGAPWSTSWFTVSGTVPADWAGRTVEAVLDLGFDDNMPGFQCEGLVYEPDGTPVKGLNPRNTWVRIGSEVAGGERVRLHVEAAANPVILDYHPFLPTELGDRETAGDEPQYRLARMDLAVFDETVWELTQDLDVLGSLMAELSPDTPRRWEILRAVERCLDTVDLGDISGTAAAARERLTGVLTSPAHASAHRISAVGHAHIDSAWLWPLRETVRKVARTASNMTALLDDAPEFVYAMSQAQQFAWLKEHRPEVWARVKRAVADGRFVPVGGMWVESDTNMPGSEALARQFVHGKRFFLEEFGIETEEVWLPDTFGYSAALPQLVTQAGARWFLTQKISWSQQNKFPHHTFWWEGLDGTRVFTHFPPIDSYNAQLSGAEVAHAVRNFQEKGGATRSLAPTGWGDGGGGTTREMLARARRLADLEGSARVSFEKPAEFFTKAEEEYAHAPVWAGELYLELHRATLTSQARTKQGNRHSERLLYEAELWAATAAVRSAPGRPYAYPHEALDRLWKTVLLHQFHDILPGTSIAWVHREAARTYAEVAAELEAIIREAQATLAGDAPAGGELVFNAAPHARSQVPAGGARPVSHTAEPTRRDVAAEGGFVLDNGLLRVVVDAAGLVRSVYDTVADRETLAPGQPANLLQLHQDFPNMWDAWDVDHFYRNTVTDLTEAESVTAADQAEADAAGNTSADGASVRVTRRFGSSRVEQVLTLPAGERRLEVATEVDWHETEKFLKLAFPLDVHTDRIAAETQFGHLHRPTHTNTSWDAAKFEACQHRFVHLTEPGWGVALVNDSTYGYDVSRTPGEAGALAETCTATTVRLSLLRAPRFPDPRTDQGVHRFRCALVPGATIGDAVREGHHLNLPERRLPGDSAVPPLVSADEDAVVITAVKLADDGSTDVVVRLHEAHGGRVRTRLTAGFPLASATRCDLLERPTAEVVTESTDAGEVIPLSLRPFEITTLRLRRRED</sequence>
<dbReference type="InterPro" id="IPR011013">
    <property type="entry name" value="Gal_mutarotase_sf_dom"/>
</dbReference>
<dbReference type="Pfam" id="PF09261">
    <property type="entry name" value="Alpha-mann_mid"/>
    <property type="match status" value="1"/>
</dbReference>
<dbReference type="InterPro" id="IPR037094">
    <property type="entry name" value="Glyco_hydro_38_cen_sf"/>
</dbReference>
<dbReference type="SUPFAM" id="SSF74650">
    <property type="entry name" value="Galactose mutarotase-like"/>
    <property type="match status" value="1"/>
</dbReference>
<evidence type="ECO:0000256" key="3">
    <source>
        <dbReference type="ARBA" id="ARBA00012752"/>
    </source>
</evidence>
<dbReference type="Gene3D" id="3.20.110.10">
    <property type="entry name" value="Glycoside hydrolase 38, N terminal domain"/>
    <property type="match status" value="1"/>
</dbReference>
<reference evidence="8 9" key="1">
    <citation type="journal article" date="2016" name="Front. Microbiol.">
        <title>Comparative Genomics Analysis of Streptomyces Species Reveals Their Adaptation to the Marine Environment and Their Diversity at the Genomic Level.</title>
        <authorList>
            <person name="Tian X."/>
            <person name="Zhang Z."/>
            <person name="Yang T."/>
            <person name="Chen M."/>
            <person name="Li J."/>
            <person name="Chen F."/>
            <person name="Yang J."/>
            <person name="Li W."/>
            <person name="Zhang B."/>
            <person name="Zhang Z."/>
            <person name="Wu J."/>
            <person name="Zhang C."/>
            <person name="Long L."/>
            <person name="Xiao J."/>
        </authorList>
    </citation>
    <scope>NUCLEOTIDE SEQUENCE [LARGE SCALE GENOMIC DNA]</scope>
    <source>
        <strain evidence="8 9">SCSIO 02100</strain>
    </source>
</reference>
<keyword evidence="6" id="KW-0326">Glycosidase</keyword>
<keyword evidence="5" id="KW-0378">Hydrolase</keyword>
<name>A0A1E7KJM4_9ACTN</name>
<evidence type="ECO:0000256" key="2">
    <source>
        <dbReference type="ARBA" id="ARBA00009792"/>
    </source>
</evidence>
<dbReference type="PANTHER" id="PTHR46017">
    <property type="entry name" value="ALPHA-MANNOSIDASE 2C1"/>
    <property type="match status" value="1"/>
</dbReference>
<dbReference type="PATRIC" id="fig|1075402.3.peg.4352"/>
<evidence type="ECO:0000256" key="1">
    <source>
        <dbReference type="ARBA" id="ARBA00000365"/>
    </source>
</evidence>
<dbReference type="InterPro" id="IPR028995">
    <property type="entry name" value="Glyco_hydro_57/38_cen_sf"/>
</dbReference>
<dbReference type="FunFam" id="1.20.1270.50:FF:000004">
    <property type="entry name" value="alpha-mannosidase 2C1 isoform X1"/>
    <property type="match status" value="1"/>
</dbReference>
<dbReference type="InterPro" id="IPR011330">
    <property type="entry name" value="Glyco_hydro/deAcase_b/a-brl"/>
</dbReference>
<dbReference type="Gene3D" id="2.70.98.30">
    <property type="entry name" value="Golgi alpha-mannosidase II, domain 4"/>
    <property type="match status" value="1"/>
</dbReference>
<keyword evidence="9" id="KW-1185">Reference proteome</keyword>